<dbReference type="InterPro" id="IPR016024">
    <property type="entry name" value="ARM-type_fold"/>
</dbReference>
<organism evidence="2 3">
    <name type="scientific">Agaribacter marinus</name>
    <dbReference type="NCBI Taxonomy" id="1431249"/>
    <lineage>
        <taxon>Bacteria</taxon>
        <taxon>Pseudomonadati</taxon>
        <taxon>Pseudomonadota</taxon>
        <taxon>Gammaproteobacteria</taxon>
        <taxon>Alteromonadales</taxon>
        <taxon>Alteromonadaceae</taxon>
        <taxon>Agaribacter</taxon>
    </lineage>
</organism>
<accession>A0AA37WKY0</accession>
<name>A0AA37WKY0_9ALTE</name>
<dbReference type="RefSeq" id="WP_284218234.1">
    <property type="nucleotide sequence ID" value="NZ_BSOT01000006.1"/>
</dbReference>
<feature type="chain" id="PRO_5041345313" description="HEAT repeat domain-containing protein" evidence="1">
    <location>
        <begin position="27"/>
        <end position="308"/>
    </location>
</feature>
<dbReference type="SUPFAM" id="SSF48371">
    <property type="entry name" value="ARM repeat"/>
    <property type="match status" value="1"/>
</dbReference>
<gene>
    <name evidence="2" type="ORF">GCM10007852_28070</name>
</gene>
<dbReference type="AlphaFoldDB" id="A0AA37WKY0"/>
<reference evidence="2" key="1">
    <citation type="journal article" date="2014" name="Int. J. Syst. Evol. Microbiol.">
        <title>Complete genome sequence of Corynebacterium casei LMG S-19264T (=DSM 44701T), isolated from a smear-ripened cheese.</title>
        <authorList>
            <consortium name="US DOE Joint Genome Institute (JGI-PGF)"/>
            <person name="Walter F."/>
            <person name="Albersmeier A."/>
            <person name="Kalinowski J."/>
            <person name="Ruckert C."/>
        </authorList>
    </citation>
    <scope>NUCLEOTIDE SEQUENCE</scope>
    <source>
        <strain evidence="2">NBRC 110023</strain>
    </source>
</reference>
<evidence type="ECO:0000256" key="1">
    <source>
        <dbReference type="SAM" id="SignalP"/>
    </source>
</evidence>
<dbReference type="Proteomes" id="UP001156601">
    <property type="component" value="Unassembled WGS sequence"/>
</dbReference>
<dbReference type="Gene3D" id="1.25.10.10">
    <property type="entry name" value="Leucine-rich Repeat Variant"/>
    <property type="match status" value="1"/>
</dbReference>
<evidence type="ECO:0000313" key="2">
    <source>
        <dbReference type="EMBL" id="GLR71899.1"/>
    </source>
</evidence>
<evidence type="ECO:0008006" key="4">
    <source>
        <dbReference type="Google" id="ProtNLM"/>
    </source>
</evidence>
<keyword evidence="3" id="KW-1185">Reference proteome</keyword>
<reference evidence="2" key="2">
    <citation type="submission" date="2023-01" db="EMBL/GenBank/DDBJ databases">
        <title>Draft genome sequence of Agaribacter marinus strain NBRC 110023.</title>
        <authorList>
            <person name="Sun Q."/>
            <person name="Mori K."/>
        </authorList>
    </citation>
    <scope>NUCLEOTIDE SEQUENCE</scope>
    <source>
        <strain evidence="2">NBRC 110023</strain>
    </source>
</reference>
<evidence type="ECO:0000313" key="3">
    <source>
        <dbReference type="Proteomes" id="UP001156601"/>
    </source>
</evidence>
<keyword evidence="1" id="KW-0732">Signal</keyword>
<dbReference type="EMBL" id="BSOT01000006">
    <property type="protein sequence ID" value="GLR71899.1"/>
    <property type="molecule type" value="Genomic_DNA"/>
</dbReference>
<protein>
    <recommendedName>
        <fullName evidence="4">HEAT repeat domain-containing protein</fullName>
    </recommendedName>
</protein>
<sequence length="308" mass="33824">MIKVSRVVTTTSVAVLLCLSSSYASAAITSVVNENADNSKSLSLTTGEIPMSQLTEQIEEMDFEAVDLASRMGNAALGELSALLEHEDSAIRTMTVMVLGGMDLSISYELLFKALEDEDINVVNTAMQQIENHEAALSAELLHGLLNKVKHENAKVRAILLLGKRLTLEQSPALEPYCTAEQPEVIALNCMAALAKIGVKQRREQFSTYLLSIKDDVTAFNTMFDLIDYIDQPWVVPSLRLLLGNKSDVQSLGDPPPGFPHMLRVCDKAVPRIARLLGVQFTFNTELHSNYTDEQLAEANLAASNHQY</sequence>
<feature type="signal peptide" evidence="1">
    <location>
        <begin position="1"/>
        <end position="26"/>
    </location>
</feature>
<dbReference type="InterPro" id="IPR011989">
    <property type="entry name" value="ARM-like"/>
</dbReference>
<comment type="caution">
    <text evidence="2">The sequence shown here is derived from an EMBL/GenBank/DDBJ whole genome shotgun (WGS) entry which is preliminary data.</text>
</comment>
<proteinExistence type="predicted"/>